<sequence length="309" mass="32171">MMRMGVDLGGTKIELVALSDEGNELFRKRVTTPRDYQGTLAAVVDLVKEAEATLGEKGTVGVGIPGVVSPYSGLVKNANSTWINGQPLDVHLGELLQREVRVANDANCFAVSEAVDGAAAGAAAGASVVFGVIIGTGCGAGVAINGKVHGGGNGIGGEWGHNPLPWMTKEEFNTTRCFCGNPDCIETFISGTGFVRDYNAALTAAGTVRAPAKSGADIMLLVDKGDAIAVAAFDRYMDRLARSLAHVINMLDPDAIVLGGGMSNVAAIYPRLPALLAHYVVGRECHTPVVQNLYGCSSGVRGAAWLWEK</sequence>
<gene>
    <name evidence="2" type="primary">mak</name>
    <name evidence="2" type="ORF">HGO26_02690</name>
</gene>
<dbReference type="PROSITE" id="PS01125">
    <property type="entry name" value="ROK"/>
    <property type="match status" value="1"/>
</dbReference>
<dbReference type="InterPro" id="IPR000600">
    <property type="entry name" value="ROK"/>
</dbReference>
<dbReference type="GO" id="GO:0008865">
    <property type="term" value="F:fructokinase activity"/>
    <property type="evidence" value="ECO:0007669"/>
    <property type="project" value="UniProtKB-EC"/>
</dbReference>
<evidence type="ECO:0000256" key="1">
    <source>
        <dbReference type="ARBA" id="ARBA00023277"/>
    </source>
</evidence>
<evidence type="ECO:0000313" key="2">
    <source>
        <dbReference type="EMBL" id="NLQ21789.1"/>
    </source>
</evidence>
<proteinExistence type="predicted"/>
<comment type="caution">
    <text evidence="2">The sequence shown here is derived from an EMBL/GenBank/DDBJ whole genome shotgun (WGS) entry which is preliminary data.</text>
</comment>
<protein>
    <submittedName>
        <fullName evidence="2">Fructokinase</fullName>
        <ecNumber evidence="2">2.7.1.4</ecNumber>
    </submittedName>
</protein>
<keyword evidence="1" id="KW-0119">Carbohydrate metabolism</keyword>
<dbReference type="InterPro" id="IPR043129">
    <property type="entry name" value="ATPase_NBD"/>
</dbReference>
<organism evidence="2 3">
    <name type="scientific">Shewanella oncorhynchi</name>
    <dbReference type="NCBI Taxonomy" id="2726434"/>
    <lineage>
        <taxon>Bacteria</taxon>
        <taxon>Pseudomonadati</taxon>
        <taxon>Pseudomonadota</taxon>
        <taxon>Gammaproteobacteria</taxon>
        <taxon>Alteromonadales</taxon>
        <taxon>Shewanellaceae</taxon>
        <taxon>Shewanella</taxon>
    </lineage>
</organism>
<accession>A0ABX1KKH4</accession>
<dbReference type="SUPFAM" id="SSF53067">
    <property type="entry name" value="Actin-like ATPase domain"/>
    <property type="match status" value="1"/>
</dbReference>
<keyword evidence="2" id="KW-0808">Transferase</keyword>
<keyword evidence="3" id="KW-1185">Reference proteome</keyword>
<dbReference type="PANTHER" id="PTHR18964">
    <property type="entry name" value="ROK (REPRESSOR, ORF, KINASE) FAMILY"/>
    <property type="match status" value="1"/>
</dbReference>
<dbReference type="Proteomes" id="UP000527352">
    <property type="component" value="Unassembled WGS sequence"/>
</dbReference>
<reference evidence="2 3" key="1">
    <citation type="submission" date="2020-04" db="EMBL/GenBank/DDBJ databases">
        <title>The first description of lens atrophy caused by putative novel Shewanella sp. that is a new emerging pathogen for cultured rainbow trout?</title>
        <authorList>
            <person name="Saticioglu I.B."/>
            <person name="Duman M."/>
            <person name="Altun S."/>
        </authorList>
    </citation>
    <scope>NUCLEOTIDE SEQUENCE [LARGE SCALE GENOMIC DNA]</scope>
    <source>
        <strain evidence="2 3">S-1</strain>
    </source>
</reference>
<dbReference type="EC" id="2.7.1.4" evidence="2"/>
<dbReference type="RefSeq" id="WP_168823159.1">
    <property type="nucleotide sequence ID" value="NZ_JABAEB010000002.1"/>
</dbReference>
<dbReference type="CDD" id="cd24066">
    <property type="entry name" value="ASKHA_NBD_ROK_EcFRK-like"/>
    <property type="match status" value="1"/>
</dbReference>
<dbReference type="Pfam" id="PF00480">
    <property type="entry name" value="ROK"/>
    <property type="match status" value="1"/>
</dbReference>
<evidence type="ECO:0000313" key="3">
    <source>
        <dbReference type="Proteomes" id="UP000527352"/>
    </source>
</evidence>
<name>A0ABX1KKH4_9GAMM</name>
<dbReference type="Gene3D" id="3.30.420.40">
    <property type="match status" value="2"/>
</dbReference>
<dbReference type="EMBL" id="JABAEB010000002">
    <property type="protein sequence ID" value="NLQ21789.1"/>
    <property type="molecule type" value="Genomic_DNA"/>
</dbReference>
<dbReference type="NCBIfam" id="NF007108">
    <property type="entry name" value="PRK09557.1"/>
    <property type="match status" value="1"/>
</dbReference>
<dbReference type="PANTHER" id="PTHR18964:SF174">
    <property type="entry name" value="D-ALLOSE KINASE-RELATED"/>
    <property type="match status" value="1"/>
</dbReference>
<dbReference type="InterPro" id="IPR049874">
    <property type="entry name" value="ROK_cs"/>
</dbReference>